<evidence type="ECO:0000259" key="5">
    <source>
        <dbReference type="Pfam" id="PF02847"/>
    </source>
</evidence>
<feature type="compositionally biased region" description="Polar residues" evidence="4">
    <location>
        <begin position="616"/>
        <end position="630"/>
    </location>
</feature>
<feature type="compositionally biased region" description="Polar residues" evidence="4">
    <location>
        <begin position="585"/>
        <end position="608"/>
    </location>
</feature>
<dbReference type="GO" id="GO:0003729">
    <property type="term" value="F:mRNA binding"/>
    <property type="evidence" value="ECO:0007669"/>
    <property type="project" value="TreeGrafter"/>
</dbReference>
<feature type="compositionally biased region" description="Low complexity" evidence="4">
    <location>
        <begin position="125"/>
        <end position="143"/>
    </location>
</feature>
<comment type="similarity">
    <text evidence="1">Belongs to the eukaryotic initiation factor 4G family.</text>
</comment>
<dbReference type="GO" id="GO:0003743">
    <property type="term" value="F:translation initiation factor activity"/>
    <property type="evidence" value="ECO:0007669"/>
    <property type="project" value="UniProtKB-KW"/>
</dbReference>
<organism evidence="6 7">
    <name type="scientific">Hymenolepis diminuta</name>
    <name type="common">Rat tapeworm</name>
    <dbReference type="NCBI Taxonomy" id="6216"/>
    <lineage>
        <taxon>Eukaryota</taxon>
        <taxon>Metazoa</taxon>
        <taxon>Spiralia</taxon>
        <taxon>Lophotrochozoa</taxon>
        <taxon>Platyhelminthes</taxon>
        <taxon>Cestoda</taxon>
        <taxon>Eucestoda</taxon>
        <taxon>Cyclophyllidea</taxon>
        <taxon>Hymenolepididae</taxon>
        <taxon>Hymenolepis</taxon>
    </lineage>
</organism>
<accession>A0A564YN04</accession>
<feature type="compositionally biased region" description="Polar residues" evidence="4">
    <location>
        <begin position="212"/>
        <end position="221"/>
    </location>
</feature>
<evidence type="ECO:0000313" key="7">
    <source>
        <dbReference type="Proteomes" id="UP000321570"/>
    </source>
</evidence>
<feature type="compositionally biased region" description="Low complexity" evidence="4">
    <location>
        <begin position="197"/>
        <end position="210"/>
    </location>
</feature>
<feature type="compositionally biased region" description="Polar residues" evidence="4">
    <location>
        <begin position="81"/>
        <end position="96"/>
    </location>
</feature>
<feature type="compositionally biased region" description="Low complexity" evidence="4">
    <location>
        <begin position="574"/>
        <end position="584"/>
    </location>
</feature>
<reference evidence="6 7" key="1">
    <citation type="submission" date="2019-07" db="EMBL/GenBank/DDBJ databases">
        <authorList>
            <person name="Jastrzebski P J."/>
            <person name="Paukszto L."/>
            <person name="Jastrzebski P J."/>
        </authorList>
    </citation>
    <scope>NUCLEOTIDE SEQUENCE [LARGE SCALE GENOMIC DNA]</scope>
    <source>
        <strain evidence="6 7">WMS-il1</strain>
    </source>
</reference>
<dbReference type="PANTHER" id="PTHR23253">
    <property type="entry name" value="EUKARYOTIC TRANSLATION INITIATION FACTOR 4 GAMMA"/>
    <property type="match status" value="1"/>
</dbReference>
<dbReference type="SUPFAM" id="SSF48371">
    <property type="entry name" value="ARM repeat"/>
    <property type="match status" value="2"/>
</dbReference>
<sequence>MNQSFDGRNVYTPNTEQQPFLVGVPNYPYLYYNQSYNPPQMQAAYSNLAYQFIPPQMSQMSHSQTPVMNYNAFIPQPIPSRASSVQPAPTTLQPASNKRKPLDIFDPSTGQKVDLENINSRKAQTPETETTPAASVSVPITIKTPPPPPNKDESKHEVKEQEPEAPQQSVGFTIDSDEEECASHHTAEEVDEDEKSSSQSSQSPIQEASEGSADNNEFVNNQKEESDTESQNEDTDVPPPSPPNGSEITESFSTGNIQKYNRDQLISIRSVTDFSAMPAIPLSVVANIGSNQVRSRNRKTANNATNKRVLNFNTNVKLDEVDNAYVPAQFAKHEKEEDGENKEELRKNIMFTLNHATGAGVGYCVEEIKKLNIKSEENVDLLVSILVNKCRDRSFREPYAKLSKALMELKMEGFKEKLLKKFQDQVSTPIADYIKECNAAIDKKIAESKDEKVKKMFEEDRDSTLVKNRDQFLSIIEFFSYLYAIGIVPVKTYQDAIKTFSKPKSQDEVTELIACLKIAGELLEKKALSFFKSCMSALDNCAKTMKIESHVRFSIDDIRELRAKGWKKQEPLHQQPGPSQSQQQNTYGRRISTTNRPPMQQQQSSNRVNDVRAAIDTTNLAMSGSSSRSNFLGPPRVWSQGSNVPRQQRSNAPEATSRTPSNANRQRAQPSAGATPTAAPAQPAVNASGVQIEEHLTASDARRDFVDAFTNSDNPDIDLQLKEQLKPEFVQACLCRAIESKVSERAMFVNILTYICSKNQLTFEQMAKGFEDSIQFGLEQDLPKVGEYFGELMSAVITAKFMNFTKLAVEFNKLEEDNYKREALAQCAKVASKRIGEREVAAELNKALAAGLPWGDDQHFKKPDFLKRYQLEFITSVAPAPVSVSVPSTSNTAPTNAWRDARPSIQKTAGDSAVLQRIDDCLKNMNYDDLASLCSQYSESKYWEKYLRHILISCQGAQSGTIESVLPAIKVFIDRKNENNFLFPLQSSVVDKDDFGRWLQALIQKKLISSQALTTLLNNKMSNQSQKDVARDLIKRLRP</sequence>
<feature type="compositionally biased region" description="Polar residues" evidence="4">
    <location>
        <begin position="244"/>
        <end position="256"/>
    </location>
</feature>
<dbReference type="AlphaFoldDB" id="A0A564YN04"/>
<evidence type="ECO:0000256" key="2">
    <source>
        <dbReference type="ARBA" id="ARBA00022540"/>
    </source>
</evidence>
<keyword evidence="3" id="KW-0648">Protein biosynthesis</keyword>
<keyword evidence="7" id="KW-1185">Reference proteome</keyword>
<dbReference type="InterPro" id="IPR003891">
    <property type="entry name" value="Initiation_fac_eIF4g_MI"/>
</dbReference>
<dbReference type="EMBL" id="CABIJS010000256">
    <property type="protein sequence ID" value="VUZ48043.1"/>
    <property type="molecule type" value="Genomic_DNA"/>
</dbReference>
<evidence type="ECO:0000313" key="6">
    <source>
        <dbReference type="EMBL" id="VUZ48043.1"/>
    </source>
</evidence>
<protein>
    <recommendedName>
        <fullName evidence="5">MI domain-containing protein</fullName>
    </recommendedName>
</protein>
<name>A0A564YN04_HYMDI</name>
<evidence type="ECO:0000256" key="4">
    <source>
        <dbReference type="SAM" id="MobiDB-lite"/>
    </source>
</evidence>
<feature type="compositionally biased region" description="Polar residues" evidence="4">
    <location>
        <begin position="639"/>
        <end position="667"/>
    </location>
</feature>
<gene>
    <name evidence="6" type="ORF">WMSIL1_LOCUS7429</name>
</gene>
<evidence type="ECO:0000256" key="1">
    <source>
        <dbReference type="ARBA" id="ARBA00005775"/>
    </source>
</evidence>
<feature type="compositionally biased region" description="Low complexity" evidence="4">
    <location>
        <begin position="668"/>
        <end position="684"/>
    </location>
</feature>
<feature type="region of interest" description="Disordered" evidence="4">
    <location>
        <begin position="79"/>
        <end position="256"/>
    </location>
</feature>
<dbReference type="InterPro" id="IPR016024">
    <property type="entry name" value="ARM-type_fold"/>
</dbReference>
<dbReference type="GO" id="GO:0016281">
    <property type="term" value="C:eukaryotic translation initiation factor 4F complex"/>
    <property type="evidence" value="ECO:0007669"/>
    <property type="project" value="TreeGrafter"/>
</dbReference>
<dbReference type="Proteomes" id="UP000321570">
    <property type="component" value="Unassembled WGS sequence"/>
</dbReference>
<feature type="compositionally biased region" description="Acidic residues" evidence="4">
    <location>
        <begin position="226"/>
        <end position="236"/>
    </location>
</feature>
<feature type="domain" description="MI" evidence="5">
    <location>
        <begin position="718"/>
        <end position="802"/>
    </location>
</feature>
<keyword evidence="2" id="KW-0396">Initiation factor</keyword>
<feature type="compositionally biased region" description="Basic and acidic residues" evidence="4">
    <location>
        <begin position="150"/>
        <end position="162"/>
    </location>
</feature>
<feature type="region of interest" description="Disordered" evidence="4">
    <location>
        <begin position="567"/>
        <end position="684"/>
    </location>
</feature>
<dbReference type="Gene3D" id="1.25.40.180">
    <property type="match status" value="2"/>
</dbReference>
<proteinExistence type="inferred from homology"/>
<dbReference type="PANTHER" id="PTHR23253:SF9">
    <property type="entry name" value="EUKARYOTIC TRANSLATION INITIATION FACTOR 4 GAMMA 2"/>
    <property type="match status" value="1"/>
</dbReference>
<evidence type="ECO:0000256" key="3">
    <source>
        <dbReference type="ARBA" id="ARBA00022917"/>
    </source>
</evidence>
<dbReference type="Pfam" id="PF02847">
    <property type="entry name" value="MA3"/>
    <property type="match status" value="1"/>
</dbReference>